<evidence type="ECO:0000256" key="2">
    <source>
        <dbReference type="SAM" id="SignalP"/>
    </source>
</evidence>
<name>A0AAE2SAU9_9BACT</name>
<dbReference type="EMBL" id="JAENIG010000005">
    <property type="protein sequence ID" value="MBK1855018.1"/>
    <property type="molecule type" value="Genomic_DNA"/>
</dbReference>
<feature type="signal peptide" evidence="2">
    <location>
        <begin position="1"/>
        <end position="20"/>
    </location>
</feature>
<dbReference type="AlphaFoldDB" id="A0AAE2SAU9"/>
<keyword evidence="4" id="KW-1185">Reference proteome</keyword>
<reference evidence="3" key="1">
    <citation type="submission" date="2021-01" db="EMBL/GenBank/DDBJ databases">
        <title>Modified the classification status of verrucomicrobia.</title>
        <authorList>
            <person name="Feng X."/>
        </authorList>
    </citation>
    <scope>NUCLEOTIDE SEQUENCE</scope>
    <source>
        <strain evidence="3">5K15</strain>
    </source>
</reference>
<feature type="chain" id="PRO_5041935819" evidence="2">
    <location>
        <begin position="21"/>
        <end position="66"/>
    </location>
</feature>
<dbReference type="Proteomes" id="UP000634206">
    <property type="component" value="Unassembled WGS sequence"/>
</dbReference>
<evidence type="ECO:0000313" key="3">
    <source>
        <dbReference type="EMBL" id="MBK1855018.1"/>
    </source>
</evidence>
<protein>
    <submittedName>
        <fullName evidence="3">Uncharacterized protein</fullName>
    </submittedName>
</protein>
<accession>A0AAE2SAU9</accession>
<evidence type="ECO:0000256" key="1">
    <source>
        <dbReference type="SAM" id="MobiDB-lite"/>
    </source>
</evidence>
<proteinExistence type="predicted"/>
<comment type="caution">
    <text evidence="3">The sequence shown here is derived from an EMBL/GenBank/DDBJ whole genome shotgun (WGS) entry which is preliminary data.</text>
</comment>
<keyword evidence="2" id="KW-0732">Signal</keyword>
<evidence type="ECO:0000313" key="4">
    <source>
        <dbReference type="Proteomes" id="UP000634206"/>
    </source>
</evidence>
<gene>
    <name evidence="3" type="ORF">JIN83_08605</name>
</gene>
<dbReference type="RefSeq" id="WP_309489631.1">
    <property type="nucleotide sequence ID" value="NZ_JAENIG010000005.1"/>
</dbReference>
<sequence length="66" mass="7395">MKTIRLFIISTSTTLGLWMAAAYITTLQPAPYQVEEQVESTPDRDMAQGKSEARKMPKTFTVAQSQ</sequence>
<feature type="compositionally biased region" description="Basic and acidic residues" evidence="1">
    <location>
        <begin position="41"/>
        <end position="55"/>
    </location>
</feature>
<organism evidence="3 4">
    <name type="scientific">Oceaniferula flava</name>
    <dbReference type="NCBI Taxonomy" id="2800421"/>
    <lineage>
        <taxon>Bacteria</taxon>
        <taxon>Pseudomonadati</taxon>
        <taxon>Verrucomicrobiota</taxon>
        <taxon>Verrucomicrobiia</taxon>
        <taxon>Verrucomicrobiales</taxon>
        <taxon>Verrucomicrobiaceae</taxon>
        <taxon>Oceaniferula</taxon>
    </lineage>
</organism>
<feature type="region of interest" description="Disordered" evidence="1">
    <location>
        <begin position="37"/>
        <end position="66"/>
    </location>
</feature>